<dbReference type="AlphaFoldDB" id="A0AA39EY50"/>
<name>A0AA39EY50_9HYME</name>
<evidence type="ECO:0000313" key="2">
    <source>
        <dbReference type="Proteomes" id="UP001168990"/>
    </source>
</evidence>
<dbReference type="InterPro" id="IPR006553">
    <property type="entry name" value="Leu-rich_rpt_Cys-con_subtyp"/>
</dbReference>
<sequence length="152" mass="17453">MNVQNFTSAFERFSNLREFNYMTPIMKSTVVEKIASSRTLIKLSLNAMSYEDPNSINYLKNLVGLKSLNLHLNPQLEDSHIITIVNNCKKIEYLNIWGCDNITDLGIANISKLKQLKYLNIINLCKVTGREILCLLRSLQPLRIHVNTNILE</sequence>
<dbReference type="SUPFAM" id="SSF52047">
    <property type="entry name" value="RNI-like"/>
    <property type="match status" value="1"/>
</dbReference>
<accession>A0AA39EY50</accession>
<reference evidence="1" key="1">
    <citation type="journal article" date="2023" name="bioRxiv">
        <title>Scaffold-level genome assemblies of two parasitoid biocontrol wasps reveal the parthenogenesis mechanism and an associated novel virus.</title>
        <authorList>
            <person name="Inwood S."/>
            <person name="Skelly J."/>
            <person name="Guhlin J."/>
            <person name="Harrop T."/>
            <person name="Goldson S."/>
            <person name="Dearden P."/>
        </authorList>
    </citation>
    <scope>NUCLEOTIDE SEQUENCE</scope>
    <source>
        <strain evidence="1">Irish</strain>
        <tissue evidence="1">Whole body</tissue>
    </source>
</reference>
<protein>
    <submittedName>
        <fullName evidence="1">Uncharacterized protein</fullName>
    </submittedName>
</protein>
<dbReference type="Gene3D" id="3.80.10.10">
    <property type="entry name" value="Ribonuclease Inhibitor"/>
    <property type="match status" value="1"/>
</dbReference>
<dbReference type="EMBL" id="JAQQBS010001425">
    <property type="protein sequence ID" value="KAK0157815.1"/>
    <property type="molecule type" value="Genomic_DNA"/>
</dbReference>
<dbReference type="Proteomes" id="UP001168990">
    <property type="component" value="Unassembled WGS sequence"/>
</dbReference>
<gene>
    <name evidence="1" type="ORF">PV328_011505</name>
</gene>
<organism evidence="1 2">
    <name type="scientific">Microctonus aethiopoides</name>
    <dbReference type="NCBI Taxonomy" id="144406"/>
    <lineage>
        <taxon>Eukaryota</taxon>
        <taxon>Metazoa</taxon>
        <taxon>Ecdysozoa</taxon>
        <taxon>Arthropoda</taxon>
        <taxon>Hexapoda</taxon>
        <taxon>Insecta</taxon>
        <taxon>Pterygota</taxon>
        <taxon>Neoptera</taxon>
        <taxon>Endopterygota</taxon>
        <taxon>Hymenoptera</taxon>
        <taxon>Apocrita</taxon>
        <taxon>Ichneumonoidea</taxon>
        <taxon>Braconidae</taxon>
        <taxon>Euphorinae</taxon>
        <taxon>Microctonus</taxon>
    </lineage>
</organism>
<proteinExistence type="predicted"/>
<dbReference type="InterPro" id="IPR032675">
    <property type="entry name" value="LRR_dom_sf"/>
</dbReference>
<keyword evidence="2" id="KW-1185">Reference proteome</keyword>
<dbReference type="SMART" id="SM00367">
    <property type="entry name" value="LRR_CC"/>
    <property type="match status" value="2"/>
</dbReference>
<evidence type="ECO:0000313" key="1">
    <source>
        <dbReference type="EMBL" id="KAK0157815.1"/>
    </source>
</evidence>
<reference evidence="1" key="2">
    <citation type="submission" date="2023-03" db="EMBL/GenBank/DDBJ databases">
        <authorList>
            <person name="Inwood S.N."/>
            <person name="Skelly J.G."/>
            <person name="Guhlin J."/>
            <person name="Harrop T.W.R."/>
            <person name="Goldson S.G."/>
            <person name="Dearden P.K."/>
        </authorList>
    </citation>
    <scope>NUCLEOTIDE SEQUENCE</scope>
    <source>
        <strain evidence="1">Irish</strain>
        <tissue evidence="1">Whole body</tissue>
    </source>
</reference>
<comment type="caution">
    <text evidence="1">The sequence shown here is derived from an EMBL/GenBank/DDBJ whole genome shotgun (WGS) entry which is preliminary data.</text>
</comment>